<organism evidence="1 2">
    <name type="scientific">Cellulomonas iranensis</name>
    <dbReference type="NCBI Taxonomy" id="76862"/>
    <lineage>
        <taxon>Bacteria</taxon>
        <taxon>Bacillati</taxon>
        <taxon>Actinomycetota</taxon>
        <taxon>Actinomycetes</taxon>
        <taxon>Micrococcales</taxon>
        <taxon>Cellulomonadaceae</taxon>
        <taxon>Cellulomonas</taxon>
    </lineage>
</organism>
<sequence>MHEFEEGGGRFATISPAHGLRELSDEVVTERILAAAAAPGLDPARPWQLNFDLSFRARALARFPRRLGI</sequence>
<gene>
    <name evidence="1" type="ORF">JO380_001628</name>
</gene>
<name>A0ABU0GIT4_9CELL</name>
<evidence type="ECO:0000313" key="1">
    <source>
        <dbReference type="EMBL" id="MDQ0425247.1"/>
    </source>
</evidence>
<dbReference type="EMBL" id="JAUSVM010000001">
    <property type="protein sequence ID" value="MDQ0425247.1"/>
    <property type="molecule type" value="Genomic_DNA"/>
</dbReference>
<protein>
    <submittedName>
        <fullName evidence="1">Uncharacterized protein</fullName>
    </submittedName>
</protein>
<dbReference type="Proteomes" id="UP001240250">
    <property type="component" value="Unassembled WGS sequence"/>
</dbReference>
<evidence type="ECO:0000313" key="2">
    <source>
        <dbReference type="Proteomes" id="UP001240250"/>
    </source>
</evidence>
<reference evidence="1 2" key="1">
    <citation type="submission" date="2023-07" db="EMBL/GenBank/DDBJ databases">
        <title>Sequencing the genomes of 1000 actinobacteria strains.</title>
        <authorList>
            <person name="Klenk H.-P."/>
        </authorList>
    </citation>
    <scope>NUCLEOTIDE SEQUENCE [LARGE SCALE GENOMIC DNA]</scope>
    <source>
        <strain evidence="1 2">DSM 14785</strain>
    </source>
</reference>
<keyword evidence="2" id="KW-1185">Reference proteome</keyword>
<accession>A0ABU0GIT4</accession>
<comment type="caution">
    <text evidence="1">The sequence shown here is derived from an EMBL/GenBank/DDBJ whole genome shotgun (WGS) entry which is preliminary data.</text>
</comment>
<dbReference type="RefSeq" id="WP_070319183.1">
    <property type="nucleotide sequence ID" value="NZ_CP194061.1"/>
</dbReference>
<proteinExistence type="predicted"/>